<keyword evidence="7" id="KW-1185">Reference proteome</keyword>
<evidence type="ECO:0000313" key="7">
    <source>
        <dbReference type="Proteomes" id="UP000238924"/>
    </source>
</evidence>
<evidence type="ECO:0000256" key="1">
    <source>
        <dbReference type="ARBA" id="ARBA00010587"/>
    </source>
</evidence>
<comment type="caution">
    <text evidence="6">The sequence shown here is derived from an EMBL/GenBank/DDBJ whole genome shotgun (WGS) entry which is preliminary data.</text>
</comment>
<evidence type="ECO:0000256" key="2">
    <source>
        <dbReference type="ARBA" id="ARBA00022621"/>
    </source>
</evidence>
<dbReference type="PANTHER" id="PTHR37164:SF1">
    <property type="entry name" value="BACTERIOHEMERYTHRIN"/>
    <property type="match status" value="1"/>
</dbReference>
<dbReference type="PROSITE" id="PS00550">
    <property type="entry name" value="HEMERYTHRINS"/>
    <property type="match status" value="1"/>
</dbReference>
<organism evidence="6 7">
    <name type="scientific">Brachyspira murdochii</name>
    <dbReference type="NCBI Taxonomy" id="84378"/>
    <lineage>
        <taxon>Bacteria</taxon>
        <taxon>Pseudomonadati</taxon>
        <taxon>Spirochaetota</taxon>
        <taxon>Spirochaetia</taxon>
        <taxon>Brachyspirales</taxon>
        <taxon>Brachyspiraceae</taxon>
        <taxon>Brachyspira</taxon>
    </lineage>
</organism>
<keyword evidence="4" id="KW-0408">Iron</keyword>
<evidence type="ECO:0000313" key="6">
    <source>
        <dbReference type="EMBL" id="PPS22852.1"/>
    </source>
</evidence>
<sequence>MYNRVSIKKPWIKWETKFQTGYKRIDDQHKELVNIINDLYETGVVGDLSNEYVRRSFNAIIKRTIEYATYHFSYEEKIMKAINYSIARDHISKHRSFSIKVVEEVNKYENGDNLVIEDFIDFLKNWLINHIIVEDKKFIYELKTSLKTICQDDSDNE</sequence>
<dbReference type="InterPro" id="IPR050669">
    <property type="entry name" value="Hemerythrin"/>
</dbReference>
<dbReference type="InterPro" id="IPR035938">
    <property type="entry name" value="Hemerythrin-like_sf"/>
</dbReference>
<dbReference type="RefSeq" id="WP_013113908.1">
    <property type="nucleotide sequence ID" value="NZ_JAWLPZ010000010.1"/>
</dbReference>
<gene>
    <name evidence="6" type="ORF">DJ52_02400</name>
</gene>
<dbReference type="PANTHER" id="PTHR37164">
    <property type="entry name" value="BACTERIOHEMERYTHRIN"/>
    <property type="match status" value="1"/>
</dbReference>
<keyword evidence="2" id="KW-0813">Transport</keyword>
<dbReference type="NCBIfam" id="TIGR02481">
    <property type="entry name" value="hemeryth_dom"/>
    <property type="match status" value="1"/>
</dbReference>
<accession>A0ABX5B974</accession>
<dbReference type="InterPro" id="IPR016131">
    <property type="entry name" value="Haemerythrin_Fe_BS"/>
</dbReference>
<reference evidence="6 7" key="1">
    <citation type="submission" date="2014-04" db="EMBL/GenBank/DDBJ databases">
        <title>Whole genome sequence of 'Brachyspira hampsonii' D13-03603F2.</title>
        <authorList>
            <person name="Patterson A.H."/>
            <person name="Chaban B."/>
            <person name="Fernando C."/>
            <person name="Harding J.C."/>
            <person name="Hill J.E."/>
        </authorList>
    </citation>
    <scope>NUCLEOTIDE SEQUENCE [LARGE SCALE GENOMIC DNA]</scope>
    <source>
        <strain evidence="6 7">D13-03603F2</strain>
    </source>
</reference>
<dbReference type="NCBIfam" id="NF033749">
    <property type="entry name" value="bact_hemeryth"/>
    <property type="match status" value="1"/>
</dbReference>
<dbReference type="Proteomes" id="UP000238924">
    <property type="component" value="Unassembled WGS sequence"/>
</dbReference>
<keyword evidence="2" id="KW-0561">Oxygen transport</keyword>
<comment type="similarity">
    <text evidence="1">Belongs to the hemerythrin family.</text>
</comment>
<dbReference type="InterPro" id="IPR012827">
    <property type="entry name" value="Hemerythrin_metal-bd"/>
</dbReference>
<proteinExistence type="inferred from homology"/>
<feature type="domain" description="Hemerythrin-like" evidence="5">
    <location>
        <begin position="20"/>
        <end position="139"/>
    </location>
</feature>
<evidence type="ECO:0000256" key="3">
    <source>
        <dbReference type="ARBA" id="ARBA00022723"/>
    </source>
</evidence>
<evidence type="ECO:0000256" key="4">
    <source>
        <dbReference type="ARBA" id="ARBA00023004"/>
    </source>
</evidence>
<dbReference type="Pfam" id="PF01814">
    <property type="entry name" value="Hemerythrin"/>
    <property type="match status" value="1"/>
</dbReference>
<name>A0ABX5B974_9SPIR</name>
<protein>
    <submittedName>
        <fullName evidence="6">Hemerythrin</fullName>
    </submittedName>
</protein>
<dbReference type="InterPro" id="IPR012312">
    <property type="entry name" value="Hemerythrin-like"/>
</dbReference>
<evidence type="ECO:0000259" key="5">
    <source>
        <dbReference type="Pfam" id="PF01814"/>
    </source>
</evidence>
<dbReference type="EMBL" id="JJMJ01000039">
    <property type="protein sequence ID" value="PPS22852.1"/>
    <property type="molecule type" value="Genomic_DNA"/>
</dbReference>
<dbReference type="CDD" id="cd12107">
    <property type="entry name" value="Hemerythrin"/>
    <property type="match status" value="1"/>
</dbReference>
<dbReference type="SUPFAM" id="SSF47188">
    <property type="entry name" value="Hemerythrin-like"/>
    <property type="match status" value="1"/>
</dbReference>
<keyword evidence="3" id="KW-0479">Metal-binding</keyword>
<dbReference type="Gene3D" id="1.20.120.50">
    <property type="entry name" value="Hemerythrin-like"/>
    <property type="match status" value="1"/>
</dbReference>